<dbReference type="Pfam" id="PF00782">
    <property type="entry name" value="DSPc"/>
    <property type="match status" value="1"/>
</dbReference>
<dbReference type="InterPro" id="IPR050561">
    <property type="entry name" value="PTP"/>
</dbReference>
<dbReference type="EMBL" id="WIXE01000488">
    <property type="protein sequence ID" value="KAK5986539.1"/>
    <property type="molecule type" value="Genomic_DNA"/>
</dbReference>
<proteinExistence type="predicted"/>
<comment type="caution">
    <text evidence="2">The sequence shown here is derived from an EMBL/GenBank/DDBJ whole genome shotgun (WGS) entry which is preliminary data.</text>
</comment>
<dbReference type="PROSITE" id="PS50056">
    <property type="entry name" value="TYR_PHOSPHATASE_2"/>
    <property type="match status" value="1"/>
</dbReference>
<accession>A0AAN8J3P6</accession>
<sequence length="207" mass="23646">MHIPNFLLSPNKKFSGKIAVHCHAGHGRTGMVIAACLMLVRGMTPREAVNLVREKRPGSVQSSDQVQALHSLHVLLSNHASVLPTSPFRTTSEYVEFTARVLPRREIRRYGKVPKVLLMVDEECHVHTRRLIDHKCKISVVTMSHIESRHDTWRAVYVHEAVTEEMLHLMSVDVTTRGQAYYFRKVKEGINTVNLEKFLMVSSKVER</sequence>
<dbReference type="PROSITE" id="PS00383">
    <property type="entry name" value="TYR_PHOSPHATASE_1"/>
    <property type="match status" value="1"/>
</dbReference>
<dbReference type="InterPro" id="IPR003595">
    <property type="entry name" value="Tyr_Pase_cat"/>
</dbReference>
<dbReference type="SUPFAM" id="SSF52799">
    <property type="entry name" value="(Phosphotyrosine protein) phosphatases II"/>
    <property type="match status" value="1"/>
</dbReference>
<name>A0AAN8J3P6_TRICO</name>
<evidence type="ECO:0000313" key="3">
    <source>
        <dbReference type="Proteomes" id="UP001331761"/>
    </source>
</evidence>
<dbReference type="AlphaFoldDB" id="A0AAN8J3P6"/>
<dbReference type="SMART" id="SM00404">
    <property type="entry name" value="PTPc_motif"/>
    <property type="match status" value="1"/>
</dbReference>
<feature type="domain" description="Tyrosine specific protein phosphatases" evidence="1">
    <location>
        <begin position="1"/>
        <end position="67"/>
    </location>
</feature>
<dbReference type="PANTHER" id="PTHR23339">
    <property type="entry name" value="TYROSINE SPECIFIC PROTEIN PHOSPHATASE AND DUAL SPECIFICITY PROTEIN PHOSPHATASE"/>
    <property type="match status" value="1"/>
</dbReference>
<organism evidence="2 3">
    <name type="scientific">Trichostrongylus colubriformis</name>
    <name type="common">Black scour worm</name>
    <dbReference type="NCBI Taxonomy" id="6319"/>
    <lineage>
        <taxon>Eukaryota</taxon>
        <taxon>Metazoa</taxon>
        <taxon>Ecdysozoa</taxon>
        <taxon>Nematoda</taxon>
        <taxon>Chromadorea</taxon>
        <taxon>Rhabditida</taxon>
        <taxon>Rhabditina</taxon>
        <taxon>Rhabditomorpha</taxon>
        <taxon>Strongyloidea</taxon>
        <taxon>Trichostrongylidae</taxon>
        <taxon>Trichostrongylus</taxon>
    </lineage>
</organism>
<evidence type="ECO:0000259" key="1">
    <source>
        <dbReference type="PROSITE" id="PS50056"/>
    </source>
</evidence>
<dbReference type="Proteomes" id="UP001331761">
    <property type="component" value="Unassembled WGS sequence"/>
</dbReference>
<keyword evidence="3" id="KW-1185">Reference proteome</keyword>
<reference evidence="2 3" key="1">
    <citation type="submission" date="2019-10" db="EMBL/GenBank/DDBJ databases">
        <title>Assembly and Annotation for the nematode Trichostrongylus colubriformis.</title>
        <authorList>
            <person name="Martin J."/>
        </authorList>
    </citation>
    <scope>NUCLEOTIDE SEQUENCE [LARGE SCALE GENOMIC DNA]</scope>
    <source>
        <strain evidence="2">G859</strain>
        <tissue evidence="2">Whole worm</tissue>
    </source>
</reference>
<dbReference type="InterPro" id="IPR000340">
    <property type="entry name" value="Dual-sp_phosphatase_cat-dom"/>
</dbReference>
<gene>
    <name evidence="2" type="ORF">GCK32_018108</name>
</gene>
<evidence type="ECO:0000313" key="2">
    <source>
        <dbReference type="EMBL" id="KAK5986539.1"/>
    </source>
</evidence>
<dbReference type="InterPro" id="IPR000387">
    <property type="entry name" value="Tyr_Pase_dom"/>
</dbReference>
<dbReference type="InterPro" id="IPR016130">
    <property type="entry name" value="Tyr_Pase_AS"/>
</dbReference>
<protein>
    <recommendedName>
        <fullName evidence="1">Tyrosine specific protein phosphatases domain-containing protein</fullName>
    </recommendedName>
</protein>
<dbReference type="InterPro" id="IPR029021">
    <property type="entry name" value="Prot-tyrosine_phosphatase-like"/>
</dbReference>
<dbReference type="FunFam" id="3.90.190.10:FF:000157">
    <property type="entry name" value="Protein-tyrosine phosphatase"/>
    <property type="match status" value="1"/>
</dbReference>
<dbReference type="Gene3D" id="3.90.190.10">
    <property type="entry name" value="Protein tyrosine phosphatase superfamily"/>
    <property type="match status" value="1"/>
</dbReference>